<dbReference type="SUPFAM" id="SSF75625">
    <property type="entry name" value="YebC-like"/>
    <property type="match status" value="1"/>
</dbReference>
<evidence type="ECO:0000256" key="4">
    <source>
        <dbReference type="ARBA" id="ARBA00023125"/>
    </source>
</evidence>
<evidence type="ECO:0000256" key="1">
    <source>
        <dbReference type="ARBA" id="ARBA00008724"/>
    </source>
</evidence>
<accession>A0A939BNY6</accession>
<dbReference type="PANTHER" id="PTHR12532">
    <property type="entry name" value="TRANSLATIONAL ACTIVATOR OF CYTOCHROME C OXIDASE 1"/>
    <property type="match status" value="1"/>
</dbReference>
<dbReference type="InterPro" id="IPR029072">
    <property type="entry name" value="YebC-like"/>
</dbReference>
<dbReference type="InterPro" id="IPR002876">
    <property type="entry name" value="Transcrip_reg_TACO1-like"/>
</dbReference>
<dbReference type="AlphaFoldDB" id="A0A939BNY6"/>
<keyword evidence="4 6" id="KW-0238">DNA-binding</keyword>
<dbReference type="HAMAP" id="MF_00693">
    <property type="entry name" value="Transcrip_reg_TACO1"/>
    <property type="match status" value="1"/>
</dbReference>
<feature type="domain" description="TACO1/YebC-like N-terminal" evidence="9">
    <location>
        <begin position="5"/>
        <end position="75"/>
    </location>
</feature>
<dbReference type="EMBL" id="JAFBDQ010000004">
    <property type="protein sequence ID" value="MBM7556267.1"/>
    <property type="molecule type" value="Genomic_DNA"/>
</dbReference>
<feature type="region of interest" description="Disordered" evidence="7">
    <location>
        <begin position="1"/>
        <end position="20"/>
    </location>
</feature>
<sequence length="254" mass="28960">MAGHSKWHNIKHKKKKEDRKRAKLFSKLVKKITVAAREGGGDPEKNSDLDLAIQKAKDANMPKDNIERAIKRGTGDLEGVDYEKIVYEGYAPEGVALYLELMSDNRNRSASEMRHLLSEHGGNLGEDGCVSWMFERKGQLIIDRNEFEIDEDALMLDAIEAGAEDINVKEEEVEILTETSDLQEVRRNMEDKGYKFDSGDLAMIPDNEITLDDPDAARRVLETIEELEDHDDVQDVYANYNIPDEVYEEIEDEI</sequence>
<comment type="similarity">
    <text evidence="1 6">Belongs to the TACO1 family.</text>
</comment>
<keyword evidence="2 6" id="KW-0963">Cytoplasm</keyword>
<dbReference type="InterPro" id="IPR017856">
    <property type="entry name" value="Integrase-like_N"/>
</dbReference>
<dbReference type="InterPro" id="IPR026564">
    <property type="entry name" value="Transcrip_reg_TACO1-like_dom3"/>
</dbReference>
<dbReference type="NCBIfam" id="NF009044">
    <property type="entry name" value="PRK12378.1"/>
    <property type="match status" value="1"/>
</dbReference>
<protein>
    <recommendedName>
        <fullName evidence="6">Probable transcriptional regulatory protein JOC47_001103</fullName>
    </recommendedName>
</protein>
<evidence type="ECO:0000256" key="3">
    <source>
        <dbReference type="ARBA" id="ARBA00023015"/>
    </source>
</evidence>
<dbReference type="GO" id="GO:0006355">
    <property type="term" value="P:regulation of DNA-templated transcription"/>
    <property type="evidence" value="ECO:0007669"/>
    <property type="project" value="UniProtKB-UniRule"/>
</dbReference>
<dbReference type="FunFam" id="3.30.70.980:FF:000002">
    <property type="entry name" value="Probable transcriptional regulatory protein YebC"/>
    <property type="match status" value="1"/>
</dbReference>
<proteinExistence type="inferred from homology"/>
<comment type="caution">
    <text evidence="10">The sequence shown here is derived from an EMBL/GenBank/DDBJ whole genome shotgun (WGS) entry which is preliminary data.</text>
</comment>
<evidence type="ECO:0000256" key="2">
    <source>
        <dbReference type="ARBA" id="ARBA00022490"/>
    </source>
</evidence>
<evidence type="ECO:0000259" key="9">
    <source>
        <dbReference type="Pfam" id="PF20772"/>
    </source>
</evidence>
<evidence type="ECO:0000259" key="8">
    <source>
        <dbReference type="Pfam" id="PF01709"/>
    </source>
</evidence>
<dbReference type="Gene3D" id="3.30.70.980">
    <property type="match status" value="2"/>
</dbReference>
<gene>
    <name evidence="10" type="ORF">JOC47_001103</name>
</gene>
<keyword evidence="3 6" id="KW-0805">Transcription regulation</keyword>
<dbReference type="InterPro" id="IPR049083">
    <property type="entry name" value="TACO1_YebC_N"/>
</dbReference>
<dbReference type="NCBIfam" id="NF001030">
    <property type="entry name" value="PRK00110.1"/>
    <property type="match status" value="1"/>
</dbReference>
<dbReference type="Gene3D" id="1.10.10.200">
    <property type="match status" value="1"/>
</dbReference>
<dbReference type="Pfam" id="PF20772">
    <property type="entry name" value="TACO1_YebC_N"/>
    <property type="match status" value="1"/>
</dbReference>
<name>A0A939BNY6_9FIRM</name>
<feature type="domain" description="TACO1/YebC-like second and third" evidence="8">
    <location>
        <begin position="82"/>
        <end position="240"/>
    </location>
</feature>
<dbReference type="InterPro" id="IPR048300">
    <property type="entry name" value="TACO1_YebC-like_2nd/3rd_dom"/>
</dbReference>
<comment type="subcellular location">
    <subcellularLocation>
        <location evidence="6">Cytoplasm</location>
    </subcellularLocation>
</comment>
<evidence type="ECO:0000256" key="7">
    <source>
        <dbReference type="SAM" id="MobiDB-lite"/>
    </source>
</evidence>
<organism evidence="10 11">
    <name type="scientific">Halanaerobacter jeridensis</name>
    <dbReference type="NCBI Taxonomy" id="706427"/>
    <lineage>
        <taxon>Bacteria</taxon>
        <taxon>Bacillati</taxon>
        <taxon>Bacillota</taxon>
        <taxon>Clostridia</taxon>
        <taxon>Halanaerobiales</taxon>
        <taxon>Halobacteroidaceae</taxon>
        <taxon>Halanaerobacter</taxon>
    </lineage>
</organism>
<evidence type="ECO:0000256" key="5">
    <source>
        <dbReference type="ARBA" id="ARBA00023163"/>
    </source>
</evidence>
<dbReference type="Pfam" id="PF01709">
    <property type="entry name" value="Transcrip_reg"/>
    <property type="match status" value="1"/>
</dbReference>
<dbReference type="Proteomes" id="UP000774000">
    <property type="component" value="Unassembled WGS sequence"/>
</dbReference>
<dbReference type="NCBIfam" id="TIGR01033">
    <property type="entry name" value="YebC/PmpR family DNA-binding transcriptional regulator"/>
    <property type="match status" value="1"/>
</dbReference>
<keyword evidence="11" id="KW-1185">Reference proteome</keyword>
<evidence type="ECO:0000313" key="11">
    <source>
        <dbReference type="Proteomes" id="UP000774000"/>
    </source>
</evidence>
<evidence type="ECO:0000313" key="10">
    <source>
        <dbReference type="EMBL" id="MBM7556267.1"/>
    </source>
</evidence>
<reference evidence="10" key="1">
    <citation type="submission" date="2021-01" db="EMBL/GenBank/DDBJ databases">
        <title>Genomic Encyclopedia of Type Strains, Phase IV (KMG-IV): sequencing the most valuable type-strain genomes for metagenomic binning, comparative biology and taxonomic classification.</title>
        <authorList>
            <person name="Goeker M."/>
        </authorList>
    </citation>
    <scope>NUCLEOTIDE SEQUENCE</scope>
    <source>
        <strain evidence="10">DSM 23230</strain>
    </source>
</reference>
<dbReference type="RefSeq" id="WP_204701010.1">
    <property type="nucleotide sequence ID" value="NZ_JAFBDQ010000004.1"/>
</dbReference>
<evidence type="ECO:0000256" key="6">
    <source>
        <dbReference type="HAMAP-Rule" id="MF_00693"/>
    </source>
</evidence>
<dbReference type="PANTHER" id="PTHR12532:SF6">
    <property type="entry name" value="TRANSCRIPTIONAL REGULATORY PROTEIN YEBC-RELATED"/>
    <property type="match status" value="1"/>
</dbReference>
<dbReference type="GO" id="GO:0005829">
    <property type="term" value="C:cytosol"/>
    <property type="evidence" value="ECO:0007669"/>
    <property type="project" value="TreeGrafter"/>
</dbReference>
<dbReference type="GO" id="GO:0003677">
    <property type="term" value="F:DNA binding"/>
    <property type="evidence" value="ECO:0007669"/>
    <property type="project" value="UniProtKB-UniRule"/>
</dbReference>
<dbReference type="FunFam" id="1.10.10.200:FF:000002">
    <property type="entry name" value="Probable transcriptional regulatory protein CLM62_37755"/>
    <property type="match status" value="1"/>
</dbReference>
<keyword evidence="5 6" id="KW-0804">Transcription</keyword>